<dbReference type="AlphaFoldDB" id="A0A0M9G9Y4"/>
<dbReference type="EMBL" id="LGTL01000001">
    <property type="protein sequence ID" value="KPA85739.1"/>
    <property type="molecule type" value="Genomic_DNA"/>
</dbReference>
<keyword evidence="1" id="KW-0880">Kelch repeat</keyword>
<dbReference type="OrthoDB" id="432528at2759"/>
<feature type="region of interest" description="Disordered" evidence="3">
    <location>
        <begin position="199"/>
        <end position="222"/>
    </location>
</feature>
<accession>A0A0M9G9Y4</accession>
<dbReference type="GeneID" id="26900401"/>
<dbReference type="OMA" id="SHAACAY"/>
<dbReference type="PANTHER" id="PTHR46093:SF18">
    <property type="entry name" value="FIBRONECTIN TYPE-III DOMAIN-CONTAINING PROTEIN"/>
    <property type="match status" value="1"/>
</dbReference>
<feature type="compositionally biased region" description="Polar residues" evidence="3">
    <location>
        <begin position="612"/>
        <end position="624"/>
    </location>
</feature>
<gene>
    <name evidence="4" type="ORF">ABB37_00103</name>
</gene>
<organism evidence="4 5">
    <name type="scientific">Leptomonas pyrrhocoris</name>
    <name type="common">Firebug parasite</name>
    <dbReference type="NCBI Taxonomy" id="157538"/>
    <lineage>
        <taxon>Eukaryota</taxon>
        <taxon>Discoba</taxon>
        <taxon>Euglenozoa</taxon>
        <taxon>Kinetoplastea</taxon>
        <taxon>Metakinetoplastina</taxon>
        <taxon>Trypanosomatida</taxon>
        <taxon>Trypanosomatidae</taxon>
        <taxon>Leishmaniinae</taxon>
        <taxon>Leptomonas</taxon>
    </lineage>
</organism>
<reference evidence="4 5" key="1">
    <citation type="submission" date="2015-07" db="EMBL/GenBank/DDBJ databases">
        <title>High-quality genome of monoxenous trypanosomatid Leptomonas pyrrhocoris.</title>
        <authorList>
            <person name="Flegontov P."/>
            <person name="Butenko A."/>
            <person name="Firsov S."/>
            <person name="Vlcek C."/>
            <person name="Logacheva M.D."/>
            <person name="Field M."/>
            <person name="Filatov D."/>
            <person name="Flegontova O."/>
            <person name="Gerasimov E."/>
            <person name="Jackson A.P."/>
            <person name="Kelly S."/>
            <person name="Opperdoes F."/>
            <person name="O'Reilly A."/>
            <person name="Votypka J."/>
            <person name="Yurchenko V."/>
            <person name="Lukes J."/>
        </authorList>
    </citation>
    <scope>NUCLEOTIDE SEQUENCE [LARGE SCALE GENOMIC DNA]</scope>
    <source>
        <strain evidence="4">H10</strain>
    </source>
</reference>
<dbReference type="InterPro" id="IPR011333">
    <property type="entry name" value="SKP1/BTB/POZ_sf"/>
</dbReference>
<dbReference type="Gene3D" id="2.120.10.80">
    <property type="entry name" value="Kelch-type beta propeller"/>
    <property type="match status" value="2"/>
</dbReference>
<dbReference type="SUPFAM" id="SSF117281">
    <property type="entry name" value="Kelch motif"/>
    <property type="match status" value="1"/>
</dbReference>
<dbReference type="RefSeq" id="XP_015664178.1">
    <property type="nucleotide sequence ID" value="XM_015796170.1"/>
</dbReference>
<proteinExistence type="predicted"/>
<evidence type="ECO:0000256" key="3">
    <source>
        <dbReference type="SAM" id="MobiDB-lite"/>
    </source>
</evidence>
<dbReference type="Gene3D" id="3.30.710.10">
    <property type="entry name" value="Potassium Channel Kv1.1, Chain A"/>
    <property type="match status" value="1"/>
</dbReference>
<dbReference type="SUPFAM" id="SSF54695">
    <property type="entry name" value="POZ domain"/>
    <property type="match status" value="1"/>
</dbReference>
<evidence type="ECO:0000313" key="4">
    <source>
        <dbReference type="EMBL" id="KPA85739.1"/>
    </source>
</evidence>
<dbReference type="PANTHER" id="PTHR46093">
    <property type="entry name" value="ACYL-COA-BINDING DOMAIN-CONTAINING PROTEIN 5"/>
    <property type="match status" value="1"/>
</dbReference>
<feature type="compositionally biased region" description="Basic and acidic residues" evidence="3">
    <location>
        <begin position="656"/>
        <end position="665"/>
    </location>
</feature>
<sequence length="1042" mass="108484">MLPAGDTDGTSTVLAGGPSPTSAAAGGQAVDGGNSAAAREINFMPIMCARYLRPVGLTPAARWGHTLTPITPDTMLLFGGIGGNDADTGSLISFNPTTIAWEPLYAMTDTPAARHSHAACAYDSRYLVISGGVAQNGGRVLDDMHLYDTYTHHWRCVWSGERDGSPQNRSEPGPRFGHSIVLHEDRLFLYGGKTVATDEAGRAGGRRRGSTTNSPSKAAGSSATSVATAAAAVLASGSDVHVFSLNSFRWRRRLHCGKARRVSSVSADAAGVVASTADPNVSGEEQGGRAGLPPRPDARAHHAACVRGTTMFINGGAGAAGVLTDTWAVELTTGVWRCIHRGGTADAVPREKHALFACGEALLLVGGCSSGGDLNERITGKFTNFAVVLPLVGIAVETPCWIPVAMGNVSIVSPNKKGFAAALSGGFVYVFGGVCGAEPATNTTIRFLAADGCISENDQLVPQVGGGGGATSAAAAAGAQQLRLMLQQLREQQRGTPYDTYAYAGTYGSVTDIASVMAQLPAPGAGVLSEDGRSISHPMNNHSISNHNNSVEAHASGADLAVVGLHRAIVQQRAPLFMRELEQCRSDLYRGASGAGAGSVNNTPEKPKRSAQAASIPNNPSNDASGDEVDALLREFGGGGGASAAPPNINVTPSKGEGKDSRSRDGGAAATEGLPVYFTNGTARVSGLTQPLTAEALQCLTDYIYWGGLRGKYRVLLEEEKDEAEGGGGGSNSTAAAGGGGAGNFSSEYRNQLVQTLQTVKAAAVTYTLDPLQELCASLLSGNREAMHVARQRCGEQLRADLAALLNSPANANTTMLVVDPHTKAQAAHVLHSSVLMAASGLFAELLRPLYRASGGCGNSKASNQVGPLAAKLSATAAQSPTTLLTSTSKRTVLIGPVPLPLPAVRPILRYLYTQELQVSGELAFEVMLGAHQLRLTELQSLCEAVVAREEVNYQTCCTFYYLSRKYQASLLEEIALLTAVSGFASVRYTAAYQSLSDEEKQNIDAVAAELGSSSWVPPTQLTQEIKSKAVYAARWNSSAPM</sequence>
<feature type="region of interest" description="Disordered" evidence="3">
    <location>
        <begin position="277"/>
        <end position="298"/>
    </location>
</feature>
<evidence type="ECO:0000256" key="1">
    <source>
        <dbReference type="ARBA" id="ARBA00022441"/>
    </source>
</evidence>
<dbReference type="VEuPathDB" id="TriTrypDB:LpyrH10_01_1030"/>
<comment type="caution">
    <text evidence="4">The sequence shown here is derived from an EMBL/GenBank/DDBJ whole genome shotgun (WGS) entry which is preliminary data.</text>
</comment>
<feature type="region of interest" description="Disordered" evidence="3">
    <location>
        <begin position="1"/>
        <end position="31"/>
    </location>
</feature>
<protein>
    <recommendedName>
        <fullName evidence="6">BTB domain-containing protein</fullName>
    </recommendedName>
</protein>
<keyword evidence="2" id="KW-0677">Repeat</keyword>
<feature type="compositionally biased region" description="Low complexity" evidence="3">
    <location>
        <begin position="15"/>
        <end position="27"/>
    </location>
</feature>
<dbReference type="Proteomes" id="UP000037923">
    <property type="component" value="Unassembled WGS sequence"/>
</dbReference>
<evidence type="ECO:0000313" key="5">
    <source>
        <dbReference type="Proteomes" id="UP000037923"/>
    </source>
</evidence>
<name>A0A0M9G9Y4_LEPPY</name>
<keyword evidence="5" id="KW-1185">Reference proteome</keyword>
<evidence type="ECO:0008006" key="6">
    <source>
        <dbReference type="Google" id="ProtNLM"/>
    </source>
</evidence>
<feature type="region of interest" description="Disordered" evidence="3">
    <location>
        <begin position="595"/>
        <end position="670"/>
    </location>
</feature>
<dbReference type="Pfam" id="PF24681">
    <property type="entry name" value="Kelch_KLHDC2_KLHL20_DRC7"/>
    <property type="match status" value="1"/>
</dbReference>
<dbReference type="InterPro" id="IPR015915">
    <property type="entry name" value="Kelch-typ_b-propeller"/>
</dbReference>
<evidence type="ECO:0000256" key="2">
    <source>
        <dbReference type="ARBA" id="ARBA00022737"/>
    </source>
</evidence>